<dbReference type="SUPFAM" id="SSF88713">
    <property type="entry name" value="Glycoside hydrolase/deacetylase"/>
    <property type="match status" value="1"/>
</dbReference>
<gene>
    <name evidence="2" type="ORF">HISP_01910</name>
</gene>
<feature type="domain" description="NodB homology" evidence="1">
    <location>
        <begin position="58"/>
        <end position="176"/>
    </location>
</feature>
<dbReference type="GO" id="GO:0005975">
    <property type="term" value="P:carbohydrate metabolic process"/>
    <property type="evidence" value="ECO:0007669"/>
    <property type="project" value="InterPro"/>
</dbReference>
<dbReference type="GO" id="GO:0016810">
    <property type="term" value="F:hydrolase activity, acting on carbon-nitrogen (but not peptide) bonds"/>
    <property type="evidence" value="ECO:0007669"/>
    <property type="project" value="InterPro"/>
</dbReference>
<name>V5TJD3_HALHI</name>
<evidence type="ECO:0000313" key="2">
    <source>
        <dbReference type="EMBL" id="AHB64810.1"/>
    </source>
</evidence>
<organism evidence="2 3">
    <name type="scientific">Haloarcula hispanica N601</name>
    <dbReference type="NCBI Taxonomy" id="1417673"/>
    <lineage>
        <taxon>Archaea</taxon>
        <taxon>Methanobacteriati</taxon>
        <taxon>Methanobacteriota</taxon>
        <taxon>Stenosarchaea group</taxon>
        <taxon>Halobacteria</taxon>
        <taxon>Halobacteriales</taxon>
        <taxon>Haloarculaceae</taxon>
        <taxon>Haloarcula</taxon>
    </lineage>
</organism>
<dbReference type="Pfam" id="PF01522">
    <property type="entry name" value="Polysacc_deac_1"/>
    <property type="match status" value="1"/>
</dbReference>
<reference evidence="2 3" key="1">
    <citation type="journal article" date="2014" name="Genome Announc.">
        <title>Complete Genome Sequence of the Extremely Halophilic Archaeon Haloarcula hispanica Strain N601.</title>
        <authorList>
            <person name="Ding J.Y."/>
            <person name="Chiang P.W."/>
            <person name="Hong M.J."/>
            <person name="Dyall-Smith M."/>
            <person name="Tang S.L."/>
        </authorList>
    </citation>
    <scope>NUCLEOTIDE SEQUENCE [LARGE SCALE GENOMIC DNA]</scope>
    <source>
        <strain evidence="2 3">N601</strain>
    </source>
</reference>
<dbReference type="AlphaFoldDB" id="V5TJD3"/>
<dbReference type="HOGENOM" id="CLU_071509_0_0_2"/>
<dbReference type="EMBL" id="CP006884">
    <property type="protein sequence ID" value="AHB64810.1"/>
    <property type="molecule type" value="Genomic_DNA"/>
</dbReference>
<dbReference type="InterPro" id="IPR011330">
    <property type="entry name" value="Glyco_hydro/deAcase_b/a-brl"/>
</dbReference>
<evidence type="ECO:0000259" key="1">
    <source>
        <dbReference type="Pfam" id="PF01522"/>
    </source>
</evidence>
<sequence length="335" mass="37708">MWGVHGAKKYSKENVTNTLDPEDTQSMGTVVISLDAELAWGFVDFPVLPERRLARAREMWLELLDLFEKYDLPATWAVVGHLFLEDCDGRHPNHPLNAAWFDRERPSEHEELWCAPDLIDTVADATVDHEIACHSFSHVNFQSSRASKSVAAAELGRCHKLADRCGIELSSFVFPRNRVAHRDVLARSGFRCYRGRQPPCWHTDNRLTPLVRAVSGSPLGITPPIVHPRVDEHGLVEIPASLLLFCFEGWARQITETLWADPVVKMVQRGVDQVDGGDGIFHLWLHPNNLINDAGIKRMESVLSYIDQKRGPGLAVRTMETVAQRTVGSAPQQTW</sequence>
<protein>
    <submittedName>
        <fullName evidence="2">Polysaccharide deacetylase</fullName>
    </submittedName>
</protein>
<proteinExistence type="predicted"/>
<dbReference type="KEGG" id="hhn:HISP_01910"/>
<dbReference type="Proteomes" id="UP000018572">
    <property type="component" value="Chromosome 1"/>
</dbReference>
<accession>V5TJD3</accession>
<dbReference type="InterPro" id="IPR002509">
    <property type="entry name" value="NODB_dom"/>
</dbReference>
<dbReference type="Gene3D" id="3.20.20.370">
    <property type="entry name" value="Glycoside hydrolase/deacetylase"/>
    <property type="match status" value="1"/>
</dbReference>
<evidence type="ECO:0000313" key="3">
    <source>
        <dbReference type="Proteomes" id="UP000018572"/>
    </source>
</evidence>
<keyword evidence="3" id="KW-1185">Reference proteome</keyword>